<dbReference type="Pfam" id="PF12770">
    <property type="entry name" value="CHAT"/>
    <property type="match status" value="1"/>
</dbReference>
<dbReference type="AlphaFoldDB" id="A0A428WCP6"/>
<dbReference type="OrthoDB" id="135224at2"/>
<accession>A0A428WCP6</accession>
<feature type="domain" description="CHAT" evidence="1">
    <location>
        <begin position="13"/>
        <end position="130"/>
    </location>
</feature>
<organism evidence="2 3">
    <name type="scientific">Amycolatopsis balhimycina DSM 5908</name>
    <dbReference type="NCBI Taxonomy" id="1081091"/>
    <lineage>
        <taxon>Bacteria</taxon>
        <taxon>Bacillati</taxon>
        <taxon>Actinomycetota</taxon>
        <taxon>Actinomycetes</taxon>
        <taxon>Pseudonocardiales</taxon>
        <taxon>Pseudonocardiaceae</taxon>
        <taxon>Amycolatopsis</taxon>
    </lineage>
</organism>
<protein>
    <submittedName>
        <fullName evidence="2">CHAT domain-containing protein</fullName>
    </submittedName>
</protein>
<keyword evidence="3" id="KW-1185">Reference proteome</keyword>
<dbReference type="EMBL" id="QHHU01000038">
    <property type="protein sequence ID" value="RSM40764.1"/>
    <property type="molecule type" value="Genomic_DNA"/>
</dbReference>
<reference evidence="2 3" key="1">
    <citation type="submission" date="2018-05" db="EMBL/GenBank/DDBJ databases">
        <title>Evolution of GPA BGCs.</title>
        <authorList>
            <person name="Waglechner N."/>
            <person name="Wright G.D."/>
        </authorList>
    </citation>
    <scope>NUCLEOTIDE SEQUENCE [LARGE SCALE GENOMIC DNA]</scope>
    <source>
        <strain evidence="2 3">DSM 5908</strain>
    </source>
</reference>
<dbReference type="Proteomes" id="UP000286716">
    <property type="component" value="Unassembled WGS sequence"/>
</dbReference>
<evidence type="ECO:0000313" key="3">
    <source>
        <dbReference type="Proteomes" id="UP000286716"/>
    </source>
</evidence>
<name>A0A428WCP6_AMYBA</name>
<evidence type="ECO:0000259" key="1">
    <source>
        <dbReference type="Pfam" id="PF12770"/>
    </source>
</evidence>
<evidence type="ECO:0000313" key="2">
    <source>
        <dbReference type="EMBL" id="RSM40764.1"/>
    </source>
</evidence>
<sequence>MHFDGRGVLAGALLSFGQPAGEGVLVFEKPEGGADQVPAERIGQVLADAKVPVVVLNACQSGAVGKQLEAAVATRLLAGGASALVTMAYSVYAVAAAEFMTAFYERLFAGDTVTSAVLAGRARMARRPERPCPKGELPLADWVIPVHYWRREASRTQAGGLLFTTVARH</sequence>
<dbReference type="InterPro" id="IPR024983">
    <property type="entry name" value="CHAT_dom"/>
</dbReference>
<proteinExistence type="predicted"/>
<gene>
    <name evidence="2" type="ORF">DMA12_26480</name>
</gene>
<comment type="caution">
    <text evidence="2">The sequence shown here is derived from an EMBL/GenBank/DDBJ whole genome shotgun (WGS) entry which is preliminary data.</text>
</comment>